<dbReference type="OrthoDB" id="230260at2"/>
<dbReference type="GO" id="GO:0004713">
    <property type="term" value="F:protein tyrosine kinase activity"/>
    <property type="evidence" value="ECO:0007669"/>
    <property type="project" value="TreeGrafter"/>
</dbReference>
<keyword evidence="12" id="KW-1185">Reference proteome</keyword>
<dbReference type="InterPro" id="IPR050445">
    <property type="entry name" value="Bact_polysacc_biosynth/exp"/>
</dbReference>
<dbReference type="PANTHER" id="PTHR32309:SF13">
    <property type="entry name" value="FERRIC ENTEROBACTIN TRANSPORT PROTEIN FEPE"/>
    <property type="match status" value="1"/>
</dbReference>
<keyword evidence="5 11" id="KW-0418">Kinase</keyword>
<accession>A0A545TG97</accession>
<comment type="caution">
    <text evidence="11">The sequence shown here is derived from an EMBL/GenBank/DDBJ whole genome shotgun (WGS) entry which is preliminary data.</text>
</comment>
<feature type="region of interest" description="Disordered" evidence="9">
    <location>
        <begin position="1"/>
        <end position="35"/>
    </location>
</feature>
<keyword evidence="3" id="KW-0808">Transferase</keyword>
<feature type="compositionally biased region" description="Low complexity" evidence="9">
    <location>
        <begin position="11"/>
        <end position="31"/>
    </location>
</feature>
<organism evidence="11 12">
    <name type="scientific">Denitrobaculum tricleocarpae</name>
    <dbReference type="NCBI Taxonomy" id="2591009"/>
    <lineage>
        <taxon>Bacteria</taxon>
        <taxon>Pseudomonadati</taxon>
        <taxon>Pseudomonadota</taxon>
        <taxon>Alphaproteobacteria</taxon>
        <taxon>Rhodospirillales</taxon>
        <taxon>Rhodospirillaceae</taxon>
        <taxon>Denitrobaculum</taxon>
    </lineage>
</organism>
<evidence type="ECO:0000313" key="12">
    <source>
        <dbReference type="Proteomes" id="UP000315252"/>
    </source>
</evidence>
<evidence type="ECO:0000256" key="7">
    <source>
        <dbReference type="ARBA" id="ARBA00023137"/>
    </source>
</evidence>
<protein>
    <recommendedName>
        <fullName evidence="2">non-specific protein-tyrosine kinase</fullName>
        <ecNumber evidence="2">2.7.10.2</ecNumber>
    </recommendedName>
</protein>
<dbReference type="PANTHER" id="PTHR32309">
    <property type="entry name" value="TYROSINE-PROTEIN KINASE"/>
    <property type="match status" value="1"/>
</dbReference>
<evidence type="ECO:0000256" key="4">
    <source>
        <dbReference type="ARBA" id="ARBA00022741"/>
    </source>
</evidence>
<dbReference type="InterPro" id="IPR025669">
    <property type="entry name" value="AAA_dom"/>
</dbReference>
<dbReference type="InterPro" id="IPR005702">
    <property type="entry name" value="Wzc-like_C"/>
</dbReference>
<evidence type="ECO:0000313" key="11">
    <source>
        <dbReference type="EMBL" id="TQV76249.1"/>
    </source>
</evidence>
<dbReference type="Pfam" id="PF13614">
    <property type="entry name" value="AAA_31"/>
    <property type="match status" value="1"/>
</dbReference>
<comment type="similarity">
    <text evidence="1">Belongs to the CpsD/CapB family.</text>
</comment>
<feature type="compositionally biased region" description="Pro residues" evidence="9">
    <location>
        <begin position="1"/>
        <end position="10"/>
    </location>
</feature>
<evidence type="ECO:0000259" key="10">
    <source>
        <dbReference type="Pfam" id="PF13614"/>
    </source>
</evidence>
<comment type="catalytic activity">
    <reaction evidence="8">
        <text>L-tyrosyl-[protein] + ATP = O-phospho-L-tyrosyl-[protein] + ADP + H(+)</text>
        <dbReference type="Rhea" id="RHEA:10596"/>
        <dbReference type="Rhea" id="RHEA-COMP:10136"/>
        <dbReference type="Rhea" id="RHEA-COMP:20101"/>
        <dbReference type="ChEBI" id="CHEBI:15378"/>
        <dbReference type="ChEBI" id="CHEBI:30616"/>
        <dbReference type="ChEBI" id="CHEBI:46858"/>
        <dbReference type="ChEBI" id="CHEBI:61978"/>
        <dbReference type="ChEBI" id="CHEBI:456216"/>
        <dbReference type="EC" id="2.7.10.2"/>
    </reaction>
</comment>
<dbReference type="InterPro" id="IPR027417">
    <property type="entry name" value="P-loop_NTPase"/>
</dbReference>
<dbReference type="SUPFAM" id="SSF52540">
    <property type="entry name" value="P-loop containing nucleoside triphosphate hydrolases"/>
    <property type="match status" value="1"/>
</dbReference>
<evidence type="ECO:0000256" key="6">
    <source>
        <dbReference type="ARBA" id="ARBA00022840"/>
    </source>
</evidence>
<gene>
    <name evidence="11" type="ORF">FKG95_21695</name>
</gene>
<dbReference type="EC" id="2.7.10.2" evidence="2"/>
<evidence type="ECO:0000256" key="8">
    <source>
        <dbReference type="ARBA" id="ARBA00051245"/>
    </source>
</evidence>
<dbReference type="Proteomes" id="UP000315252">
    <property type="component" value="Unassembled WGS sequence"/>
</dbReference>
<dbReference type="GO" id="GO:0005886">
    <property type="term" value="C:plasma membrane"/>
    <property type="evidence" value="ECO:0007669"/>
    <property type="project" value="TreeGrafter"/>
</dbReference>
<evidence type="ECO:0000256" key="5">
    <source>
        <dbReference type="ARBA" id="ARBA00022777"/>
    </source>
</evidence>
<keyword evidence="4" id="KW-0547">Nucleotide-binding</keyword>
<keyword evidence="7" id="KW-0829">Tyrosine-protein kinase</keyword>
<dbReference type="EMBL" id="VHSH01000008">
    <property type="protein sequence ID" value="TQV76249.1"/>
    <property type="molecule type" value="Genomic_DNA"/>
</dbReference>
<evidence type="ECO:0000256" key="3">
    <source>
        <dbReference type="ARBA" id="ARBA00022679"/>
    </source>
</evidence>
<dbReference type="Gene3D" id="3.40.50.300">
    <property type="entry name" value="P-loop containing nucleotide triphosphate hydrolases"/>
    <property type="match status" value="1"/>
</dbReference>
<dbReference type="NCBIfam" id="TIGR03018">
    <property type="entry name" value="pepcterm_TyrKin"/>
    <property type="match status" value="1"/>
</dbReference>
<reference evidence="11 12" key="1">
    <citation type="submission" date="2019-06" db="EMBL/GenBank/DDBJ databases">
        <title>Whole genome sequence for Rhodospirillaceae sp. R148.</title>
        <authorList>
            <person name="Wang G."/>
        </authorList>
    </citation>
    <scope>NUCLEOTIDE SEQUENCE [LARGE SCALE GENOMIC DNA]</scope>
    <source>
        <strain evidence="11 12">R148</strain>
    </source>
</reference>
<dbReference type="RefSeq" id="WP_142898512.1">
    <property type="nucleotide sequence ID" value="NZ_ML660059.1"/>
</dbReference>
<keyword evidence="6" id="KW-0067">ATP-binding</keyword>
<feature type="domain" description="AAA" evidence="10">
    <location>
        <begin position="85"/>
        <end position="231"/>
    </location>
</feature>
<sequence length="282" mass="30560">MPVQPVPVQPAPGHAAQPAAAQSGSAQSGSARGSREVRIDFDRLRHEGILTPDRGRSLTTEEFRIIKNSVLRNRWQENSNLHNLIMVTSAVPGEGKTFTAINLAMSISTEKDLTVLLIDGDLSRPSIVKRLGVTANKGLLDLLEDPSLDVGDVILKTNVESLSIIPAGKPNHMSTELLASTRMKRLVEEISKRYPDRIIVFDAPPVLATTESSILARHADQIVFVVEAEGTRRSAVKSALDLISTCPNIGLILNKARPQFGATQFGSYYGGYYGYGDTTDNA</sequence>
<evidence type="ECO:0000256" key="9">
    <source>
        <dbReference type="SAM" id="MobiDB-lite"/>
    </source>
</evidence>
<dbReference type="AlphaFoldDB" id="A0A545TG97"/>
<evidence type="ECO:0000256" key="2">
    <source>
        <dbReference type="ARBA" id="ARBA00011903"/>
    </source>
</evidence>
<evidence type="ECO:0000256" key="1">
    <source>
        <dbReference type="ARBA" id="ARBA00007316"/>
    </source>
</evidence>
<proteinExistence type="inferred from homology"/>
<dbReference type="CDD" id="cd05387">
    <property type="entry name" value="BY-kinase"/>
    <property type="match status" value="1"/>
</dbReference>
<name>A0A545TG97_9PROT</name>